<dbReference type="OrthoDB" id="377346at2759"/>
<feature type="binding site" evidence="7">
    <location>
        <position position="431"/>
    </location>
    <ligand>
        <name>ATP</name>
        <dbReference type="ChEBI" id="CHEBI:30616"/>
    </ligand>
</feature>
<evidence type="ECO:0000256" key="6">
    <source>
        <dbReference type="PIRSR" id="PIRSR630616-1"/>
    </source>
</evidence>
<evidence type="ECO:0000256" key="8">
    <source>
        <dbReference type="PIRSR" id="PIRSR630616-3"/>
    </source>
</evidence>
<evidence type="ECO:0000313" key="13">
    <source>
        <dbReference type="Proteomes" id="UP000070444"/>
    </source>
</evidence>
<dbReference type="PROSITE" id="PS50011">
    <property type="entry name" value="PROTEIN_KINASE_DOM"/>
    <property type="match status" value="1"/>
</dbReference>
<feature type="compositionally biased region" description="Polar residues" evidence="10">
    <location>
        <begin position="140"/>
        <end position="149"/>
    </location>
</feature>
<keyword evidence="1 9" id="KW-0723">Serine/threonine-protein kinase</keyword>
<feature type="compositionally biased region" description="Low complexity" evidence="10">
    <location>
        <begin position="79"/>
        <end position="99"/>
    </location>
</feature>
<evidence type="ECO:0000256" key="2">
    <source>
        <dbReference type="ARBA" id="ARBA00022679"/>
    </source>
</evidence>
<keyword evidence="2 9" id="KW-0808">Transferase</keyword>
<dbReference type="InterPro" id="IPR030616">
    <property type="entry name" value="Aur-like"/>
</dbReference>
<keyword evidence="5 7" id="KW-0067">ATP-binding</keyword>
<keyword evidence="4 9" id="KW-0418">Kinase</keyword>
<evidence type="ECO:0000259" key="11">
    <source>
        <dbReference type="PROSITE" id="PS50011"/>
    </source>
</evidence>
<gene>
    <name evidence="12" type="ORF">CONCODRAFT_77827</name>
</gene>
<keyword evidence="3 7" id="KW-0547">Nucleotide-binding</keyword>
<feature type="compositionally biased region" description="Polar residues" evidence="10">
    <location>
        <begin position="173"/>
        <end position="198"/>
    </location>
</feature>
<keyword evidence="13" id="KW-1185">Reference proteome</keyword>
<feature type="binding site" evidence="7">
    <location>
        <begin position="417"/>
        <end position="418"/>
    </location>
    <ligand>
        <name>ATP</name>
        <dbReference type="ChEBI" id="CHEBI:30616"/>
    </ligand>
</feature>
<dbReference type="CDD" id="cd14007">
    <property type="entry name" value="STKc_Aurora"/>
    <property type="match status" value="1"/>
</dbReference>
<evidence type="ECO:0000256" key="7">
    <source>
        <dbReference type="PIRSR" id="PIRSR630616-2"/>
    </source>
</evidence>
<dbReference type="GO" id="GO:0004674">
    <property type="term" value="F:protein serine/threonine kinase activity"/>
    <property type="evidence" value="ECO:0007669"/>
    <property type="project" value="UniProtKB-KW"/>
</dbReference>
<accession>A0A137PBR9</accession>
<feature type="compositionally biased region" description="Polar residues" evidence="10">
    <location>
        <begin position="34"/>
        <end position="51"/>
    </location>
</feature>
<dbReference type="InterPro" id="IPR011009">
    <property type="entry name" value="Kinase-like_dom_sf"/>
</dbReference>
<name>A0A137PBR9_CONC2</name>
<evidence type="ECO:0000256" key="1">
    <source>
        <dbReference type="ARBA" id="ARBA00022527"/>
    </source>
</evidence>
<comment type="similarity">
    <text evidence="9">Belongs to the protein kinase superfamily. Ser/Thr protein kinase family. Aurora subfamily.</text>
</comment>
<evidence type="ECO:0000313" key="12">
    <source>
        <dbReference type="EMBL" id="KXN72381.1"/>
    </source>
</evidence>
<evidence type="ECO:0000256" key="9">
    <source>
        <dbReference type="RuleBase" id="RU367134"/>
    </source>
</evidence>
<feature type="binding site" evidence="7">
    <location>
        <position position="319"/>
    </location>
    <ligand>
        <name>ATP</name>
        <dbReference type="ChEBI" id="CHEBI:30616"/>
    </ligand>
</feature>
<dbReference type="EC" id="2.7.11.1" evidence="9"/>
<proteinExistence type="inferred from homology"/>
<evidence type="ECO:0000256" key="3">
    <source>
        <dbReference type="ARBA" id="ARBA00022741"/>
    </source>
</evidence>
<feature type="binding site" evidence="7">
    <location>
        <begin position="368"/>
        <end position="370"/>
    </location>
    <ligand>
        <name>ATP</name>
        <dbReference type="ChEBI" id="CHEBI:30616"/>
    </ligand>
</feature>
<dbReference type="EMBL" id="KQ964454">
    <property type="protein sequence ID" value="KXN72381.1"/>
    <property type="molecule type" value="Genomic_DNA"/>
</dbReference>
<feature type="region of interest" description="Disordered" evidence="10">
    <location>
        <begin position="1"/>
        <end position="247"/>
    </location>
</feature>
<sequence>MINQRLSSNRRLTSNNTNSKVESDSRRSIKPLKPTTSRPVSSSLMRPTFSSMRKDQRIATPPDENLDLNKANGKISNGKTLSAANAAKATKPAPTSSAAGNGPQPSNRRFSARISALKRGPPVEESVTRKSVKKAKPIPANSNVNTEPQPDNRRFSARISALKGRAQNEDLNTRTSVKNSKPAQKSSVLRNLPVNSETGSRRSVKTAKSVVKSAHEARKSHLKTDKRPSVAKVDNTPKESTAEQKAYFSHSRKSVLERRLSVVNKVIPSSNSRRTTELNSLSDKLRLKDLKIAGPLGQGALGSVWLVKERDSGFYMALKAMRRSNIVKNNLMDQIIREVNNQFPLRHPNIIRTFDYYFDSESFYILQEAADFSQLFNHINKYNGFPEAKAAKYTAQIADILWYLRLKNIIHRDLKPENLLLDSLDNIKLSDFGWSICLEDPKERRKTYCGTLDYFSPEIIEPNKSHSFSTDYWSMGCIIFEMLTGKPPFETRDKPSTMRRIANVQYTCPPHMSELAKDLISKLLVRDSNQRLTPKQVIEHPWIKKNCPNFQCFTKTLFSN</sequence>
<dbReference type="Pfam" id="PF00069">
    <property type="entry name" value="Pkinase"/>
    <property type="match status" value="1"/>
</dbReference>
<feature type="domain" description="Protein kinase" evidence="11">
    <location>
        <begin position="290"/>
        <end position="543"/>
    </location>
</feature>
<evidence type="ECO:0000256" key="4">
    <source>
        <dbReference type="ARBA" id="ARBA00022777"/>
    </source>
</evidence>
<dbReference type="SUPFAM" id="SSF56112">
    <property type="entry name" value="Protein kinase-like (PK-like)"/>
    <property type="match status" value="1"/>
</dbReference>
<protein>
    <recommendedName>
        <fullName evidence="9">Aurora kinase</fullName>
        <ecNumber evidence="9">2.7.11.1</ecNumber>
    </recommendedName>
</protein>
<dbReference type="OMA" id="PEVAVMM"/>
<dbReference type="PROSITE" id="PS00108">
    <property type="entry name" value="PROTEIN_KINASE_ST"/>
    <property type="match status" value="1"/>
</dbReference>
<dbReference type="GO" id="GO:0005524">
    <property type="term" value="F:ATP binding"/>
    <property type="evidence" value="ECO:0007669"/>
    <property type="project" value="UniProtKB-UniRule"/>
</dbReference>
<comment type="catalytic activity">
    <reaction evidence="9">
        <text>L-threonyl-[protein] + ATP = O-phospho-L-threonyl-[protein] + ADP + H(+)</text>
        <dbReference type="Rhea" id="RHEA:46608"/>
        <dbReference type="Rhea" id="RHEA-COMP:11060"/>
        <dbReference type="Rhea" id="RHEA-COMP:11605"/>
        <dbReference type="ChEBI" id="CHEBI:15378"/>
        <dbReference type="ChEBI" id="CHEBI:30013"/>
        <dbReference type="ChEBI" id="CHEBI:30616"/>
        <dbReference type="ChEBI" id="CHEBI:61977"/>
        <dbReference type="ChEBI" id="CHEBI:456216"/>
        <dbReference type="EC" id="2.7.11.1"/>
    </reaction>
</comment>
<feature type="active site" description="Proton acceptor" evidence="6">
    <location>
        <position position="413"/>
    </location>
</feature>
<dbReference type="STRING" id="796925.A0A137PBR9"/>
<evidence type="ECO:0000256" key="5">
    <source>
        <dbReference type="ARBA" id="ARBA00022840"/>
    </source>
</evidence>
<feature type="compositionally biased region" description="Basic and acidic residues" evidence="10">
    <location>
        <begin position="213"/>
        <end position="228"/>
    </location>
</feature>
<feature type="cross-link" description="Glycyl lysine isopeptide (Lys-Gly) (interchain with G-Cter in SUMO2)" evidence="8">
    <location>
        <position position="415"/>
    </location>
</feature>
<organism evidence="12 13">
    <name type="scientific">Conidiobolus coronatus (strain ATCC 28846 / CBS 209.66 / NRRL 28638)</name>
    <name type="common">Delacroixia coronata</name>
    <dbReference type="NCBI Taxonomy" id="796925"/>
    <lineage>
        <taxon>Eukaryota</taxon>
        <taxon>Fungi</taxon>
        <taxon>Fungi incertae sedis</taxon>
        <taxon>Zoopagomycota</taxon>
        <taxon>Entomophthoromycotina</taxon>
        <taxon>Entomophthoromycetes</taxon>
        <taxon>Entomophthorales</taxon>
        <taxon>Ancylistaceae</taxon>
        <taxon>Conidiobolus</taxon>
    </lineage>
</organism>
<evidence type="ECO:0000256" key="10">
    <source>
        <dbReference type="SAM" id="MobiDB-lite"/>
    </source>
</evidence>
<dbReference type="InterPro" id="IPR000719">
    <property type="entry name" value="Prot_kinase_dom"/>
</dbReference>
<dbReference type="Proteomes" id="UP000070444">
    <property type="component" value="Unassembled WGS sequence"/>
</dbReference>
<dbReference type="PANTHER" id="PTHR24350">
    <property type="entry name" value="SERINE/THREONINE-PROTEIN KINASE IAL-RELATED"/>
    <property type="match status" value="1"/>
</dbReference>
<dbReference type="Gene3D" id="1.10.510.10">
    <property type="entry name" value="Transferase(Phosphotransferase) domain 1"/>
    <property type="match status" value="1"/>
</dbReference>
<feature type="compositionally biased region" description="Low complexity" evidence="10">
    <location>
        <begin position="1"/>
        <end position="19"/>
    </location>
</feature>
<dbReference type="InterPro" id="IPR008271">
    <property type="entry name" value="Ser/Thr_kinase_AS"/>
</dbReference>
<dbReference type="SMART" id="SM00220">
    <property type="entry name" value="S_TKc"/>
    <property type="match status" value="1"/>
</dbReference>
<reference evidence="12 13" key="1">
    <citation type="journal article" date="2015" name="Genome Biol. Evol.">
        <title>Phylogenomic analyses indicate that early fungi evolved digesting cell walls of algal ancestors of land plants.</title>
        <authorList>
            <person name="Chang Y."/>
            <person name="Wang S."/>
            <person name="Sekimoto S."/>
            <person name="Aerts A.L."/>
            <person name="Choi C."/>
            <person name="Clum A."/>
            <person name="LaButti K.M."/>
            <person name="Lindquist E.A."/>
            <person name="Yee Ngan C."/>
            <person name="Ohm R.A."/>
            <person name="Salamov A.A."/>
            <person name="Grigoriev I.V."/>
            <person name="Spatafora J.W."/>
            <person name="Berbee M.L."/>
        </authorList>
    </citation>
    <scope>NUCLEOTIDE SEQUENCE [LARGE SCALE GENOMIC DNA]</scope>
    <source>
        <strain evidence="12 13">NRRL 28638</strain>
    </source>
</reference>
<dbReference type="AlphaFoldDB" id="A0A137PBR9"/>
<comment type="catalytic activity">
    <reaction evidence="9">
        <text>L-seryl-[protein] + ATP = O-phospho-L-seryl-[protein] + ADP + H(+)</text>
        <dbReference type="Rhea" id="RHEA:17989"/>
        <dbReference type="Rhea" id="RHEA-COMP:9863"/>
        <dbReference type="Rhea" id="RHEA-COMP:11604"/>
        <dbReference type="ChEBI" id="CHEBI:15378"/>
        <dbReference type="ChEBI" id="CHEBI:29999"/>
        <dbReference type="ChEBI" id="CHEBI:30616"/>
        <dbReference type="ChEBI" id="CHEBI:83421"/>
        <dbReference type="ChEBI" id="CHEBI:456216"/>
        <dbReference type="EC" id="2.7.11.1"/>
    </reaction>
</comment>